<feature type="domain" description="Mechanosensitive ion channel MscS" evidence="7">
    <location>
        <begin position="191"/>
        <end position="257"/>
    </location>
</feature>
<gene>
    <name evidence="8" type="ORF">J5A65_04430</name>
</gene>
<reference evidence="8 9" key="1">
    <citation type="submission" date="2021-03" db="EMBL/GenBank/DDBJ databases">
        <title>Human Oral Microbial Genomes.</title>
        <authorList>
            <person name="Johnston C.D."/>
            <person name="Chen T."/>
            <person name="Dewhirst F.E."/>
        </authorList>
    </citation>
    <scope>NUCLEOTIDE SEQUENCE [LARGE SCALE GENOMIC DNA]</scope>
    <source>
        <strain evidence="8 9">DSMZ 100122</strain>
    </source>
</reference>
<dbReference type="InterPro" id="IPR006685">
    <property type="entry name" value="MscS_channel_2nd"/>
</dbReference>
<proteinExistence type="predicted"/>
<sequence>MLPADDTATEVALDLLTVLGHAAAGFLIGILVSVVLTIIMRQLARRDENLSFLSRNLRLPQRVILTIFGTGMGVLIASAPTPWQAAPSWRANFQQVFLIVMIFAAAYGVTGIIKTVEDAVIARKRNARETPQFRRIRTQMQVITRVLIGVVWIAAAAGALLTFDQFRAIGASLLASAGLASLVAGLAAQSSLTNIFAGIQIAFTGSLKVGDIVVADENYGTIEEITLTYIVLKGWDERRWIVPSTLFTTKTFENWTREEPKRMGTIEFDLDWLVPVEAMRIELLRLVKTTDLWDGRTAGLQVTDATGGSVRVRAVVSAENSSKLFDLRCLIREQLINWLQTQAVYALPRTRLEPETATAPPQEEREDFVEQVKADWEAEQADEKESQLLPPSDGEHAPEESHQRSGRLGWLKAFRRSLG</sequence>
<evidence type="ECO:0000256" key="4">
    <source>
        <dbReference type="ARBA" id="ARBA00023136"/>
    </source>
</evidence>
<feature type="compositionally biased region" description="Basic and acidic residues" evidence="5">
    <location>
        <begin position="393"/>
        <end position="403"/>
    </location>
</feature>
<dbReference type="Proteomes" id="UP000678513">
    <property type="component" value="Chromosome"/>
</dbReference>
<evidence type="ECO:0000256" key="1">
    <source>
        <dbReference type="ARBA" id="ARBA00004370"/>
    </source>
</evidence>
<feature type="transmembrane region" description="Helical" evidence="6">
    <location>
        <begin position="142"/>
        <end position="163"/>
    </location>
</feature>
<comment type="subcellular location">
    <subcellularLocation>
        <location evidence="1">Membrane</location>
    </subcellularLocation>
</comment>
<feature type="transmembrane region" description="Helical" evidence="6">
    <location>
        <begin position="63"/>
        <end position="83"/>
    </location>
</feature>
<feature type="transmembrane region" description="Helical" evidence="6">
    <location>
        <begin position="95"/>
        <end position="116"/>
    </location>
</feature>
<dbReference type="InterPro" id="IPR010920">
    <property type="entry name" value="LSM_dom_sf"/>
</dbReference>
<dbReference type="Gene3D" id="2.30.30.60">
    <property type="match status" value="1"/>
</dbReference>
<dbReference type="PANTHER" id="PTHR30566:SF25">
    <property type="entry name" value="INNER MEMBRANE PROTEIN"/>
    <property type="match status" value="1"/>
</dbReference>
<accession>A0ABX7Y6X7</accession>
<dbReference type="Pfam" id="PF00924">
    <property type="entry name" value="MS_channel_2nd"/>
    <property type="match status" value="1"/>
</dbReference>
<evidence type="ECO:0000256" key="2">
    <source>
        <dbReference type="ARBA" id="ARBA00022692"/>
    </source>
</evidence>
<evidence type="ECO:0000259" key="7">
    <source>
        <dbReference type="Pfam" id="PF00924"/>
    </source>
</evidence>
<dbReference type="InterPro" id="IPR023408">
    <property type="entry name" value="MscS_beta-dom_sf"/>
</dbReference>
<evidence type="ECO:0000313" key="8">
    <source>
        <dbReference type="EMBL" id="QUC08979.1"/>
    </source>
</evidence>
<dbReference type="SUPFAM" id="SSF50182">
    <property type="entry name" value="Sm-like ribonucleoproteins"/>
    <property type="match status" value="1"/>
</dbReference>
<evidence type="ECO:0000256" key="3">
    <source>
        <dbReference type="ARBA" id="ARBA00022989"/>
    </source>
</evidence>
<evidence type="ECO:0000256" key="5">
    <source>
        <dbReference type="SAM" id="MobiDB-lite"/>
    </source>
</evidence>
<name>A0ABX7Y6X7_9ACTN</name>
<dbReference type="Gene3D" id="1.10.287.1260">
    <property type="match status" value="1"/>
</dbReference>
<keyword evidence="2 6" id="KW-0812">Transmembrane</keyword>
<evidence type="ECO:0000256" key="6">
    <source>
        <dbReference type="SAM" id="Phobius"/>
    </source>
</evidence>
<keyword evidence="4 6" id="KW-0472">Membrane</keyword>
<keyword evidence="3 6" id="KW-1133">Transmembrane helix</keyword>
<evidence type="ECO:0000313" key="9">
    <source>
        <dbReference type="Proteomes" id="UP000678513"/>
    </source>
</evidence>
<dbReference type="PANTHER" id="PTHR30566">
    <property type="entry name" value="YNAI-RELATED MECHANOSENSITIVE ION CHANNEL"/>
    <property type="match status" value="1"/>
</dbReference>
<feature type="transmembrane region" description="Helical" evidence="6">
    <location>
        <begin position="20"/>
        <end position="43"/>
    </location>
</feature>
<keyword evidence="9" id="KW-1185">Reference proteome</keyword>
<dbReference type="RefSeq" id="WP_212325799.1">
    <property type="nucleotide sequence ID" value="NZ_AP024463.1"/>
</dbReference>
<dbReference type="EMBL" id="CP072384">
    <property type="protein sequence ID" value="QUC08979.1"/>
    <property type="molecule type" value="Genomic_DNA"/>
</dbReference>
<feature type="region of interest" description="Disordered" evidence="5">
    <location>
        <begin position="354"/>
        <end position="408"/>
    </location>
</feature>
<protein>
    <submittedName>
        <fullName evidence="8">Mechanosensitive ion channel</fullName>
    </submittedName>
</protein>
<organism evidence="8 9">
    <name type="scientific">Arachnia rubra</name>
    <dbReference type="NCBI Taxonomy" id="1547448"/>
    <lineage>
        <taxon>Bacteria</taxon>
        <taxon>Bacillati</taxon>
        <taxon>Actinomycetota</taxon>
        <taxon>Actinomycetes</taxon>
        <taxon>Propionibacteriales</taxon>
        <taxon>Propionibacteriaceae</taxon>
        <taxon>Arachnia</taxon>
    </lineage>
</organism>
<feature type="compositionally biased region" description="Basic and acidic residues" evidence="5">
    <location>
        <begin position="368"/>
        <end position="386"/>
    </location>
</feature>